<feature type="region of interest" description="Disordered" evidence="1">
    <location>
        <begin position="1"/>
        <end position="37"/>
    </location>
</feature>
<organism evidence="2 3">
    <name type="scientific">Catenaria anguillulae PL171</name>
    <dbReference type="NCBI Taxonomy" id="765915"/>
    <lineage>
        <taxon>Eukaryota</taxon>
        <taxon>Fungi</taxon>
        <taxon>Fungi incertae sedis</taxon>
        <taxon>Blastocladiomycota</taxon>
        <taxon>Blastocladiomycetes</taxon>
        <taxon>Blastocladiales</taxon>
        <taxon>Catenariaceae</taxon>
        <taxon>Catenaria</taxon>
    </lineage>
</organism>
<accession>A0A1Y2HF88</accession>
<evidence type="ECO:0000256" key="1">
    <source>
        <dbReference type="SAM" id="MobiDB-lite"/>
    </source>
</evidence>
<keyword evidence="3" id="KW-1185">Reference proteome</keyword>
<reference evidence="2 3" key="1">
    <citation type="submission" date="2016-07" db="EMBL/GenBank/DDBJ databases">
        <title>Pervasive Adenine N6-methylation of Active Genes in Fungi.</title>
        <authorList>
            <consortium name="DOE Joint Genome Institute"/>
            <person name="Mondo S.J."/>
            <person name="Dannebaum R.O."/>
            <person name="Kuo R.C."/>
            <person name="Labutti K."/>
            <person name="Haridas S."/>
            <person name="Kuo A."/>
            <person name="Salamov A."/>
            <person name="Ahrendt S.R."/>
            <person name="Lipzen A."/>
            <person name="Sullivan W."/>
            <person name="Andreopoulos W.B."/>
            <person name="Clum A."/>
            <person name="Lindquist E."/>
            <person name="Daum C."/>
            <person name="Ramamoorthy G.K."/>
            <person name="Gryganskyi A."/>
            <person name="Culley D."/>
            <person name="Magnuson J.K."/>
            <person name="James T.Y."/>
            <person name="O'Malley M.A."/>
            <person name="Stajich J.E."/>
            <person name="Spatafora J.W."/>
            <person name="Visel A."/>
            <person name="Grigoriev I.V."/>
        </authorList>
    </citation>
    <scope>NUCLEOTIDE SEQUENCE [LARGE SCALE GENOMIC DNA]</scope>
    <source>
        <strain evidence="2 3">PL171</strain>
    </source>
</reference>
<protein>
    <submittedName>
        <fullName evidence="2">Uncharacterized protein</fullName>
    </submittedName>
</protein>
<name>A0A1Y2HF88_9FUNG</name>
<proteinExistence type="predicted"/>
<dbReference type="EMBL" id="MCFL01000037">
    <property type="protein sequence ID" value="ORZ33250.1"/>
    <property type="molecule type" value="Genomic_DNA"/>
</dbReference>
<feature type="compositionally biased region" description="Basic and acidic residues" evidence="1">
    <location>
        <begin position="126"/>
        <end position="141"/>
    </location>
</feature>
<feature type="non-terminal residue" evidence="2">
    <location>
        <position position="437"/>
    </location>
</feature>
<feature type="compositionally biased region" description="Low complexity" evidence="1">
    <location>
        <begin position="279"/>
        <end position="299"/>
    </location>
</feature>
<feature type="compositionally biased region" description="Low complexity" evidence="1">
    <location>
        <begin position="188"/>
        <end position="199"/>
    </location>
</feature>
<sequence>MSTASTVPSEQGLVLSPSPIPLPPQRTRPQSEAPSRPIVLHVAEIPRRITTRVARTVASVAQEKRDAKVRVVEPAPLAKRQQPQAQVKADGTAKAKAAARETLDTKPVNEEHKMQDVQTPVAPADPDARAVVKDELVEHKSPAVLSESPTSVDIPSPRTSKCEQQASPSPAKVQMMASSASPPPAPEPTLTAAPAPAHTIFKPSFGGPRRQPVASANADSSLTAPAASSPIKSFPASQVVEITSELPSSPSPTSTTVVPTLFSSKPDLSAPSVPGLLKPSIATSSSPTPALTSSATKPAPTSPPRPIFLSMNPTTEASHTPVVASSRTSSLPFLTPPSPTSSSSSPARPSDAPLVFSQRTSAVSPASALPSVFSFGVTASTAASVPKASPPLALFDTAPAVVTASAAAASGGYLPSFGEPAAAGGARAGRRQGMAFQ</sequence>
<evidence type="ECO:0000313" key="2">
    <source>
        <dbReference type="EMBL" id="ORZ33250.1"/>
    </source>
</evidence>
<feature type="compositionally biased region" description="Low complexity" evidence="1">
    <location>
        <begin position="247"/>
        <end position="260"/>
    </location>
</feature>
<evidence type="ECO:0000313" key="3">
    <source>
        <dbReference type="Proteomes" id="UP000193411"/>
    </source>
</evidence>
<comment type="caution">
    <text evidence="2">The sequence shown here is derived from an EMBL/GenBank/DDBJ whole genome shotgun (WGS) entry which is preliminary data.</text>
</comment>
<feature type="compositionally biased region" description="Low complexity" evidence="1">
    <location>
        <begin position="340"/>
        <end position="353"/>
    </location>
</feature>
<dbReference type="Proteomes" id="UP000193411">
    <property type="component" value="Unassembled WGS sequence"/>
</dbReference>
<feature type="region of interest" description="Disordered" evidence="1">
    <location>
        <begin position="73"/>
        <end position="353"/>
    </location>
</feature>
<dbReference type="STRING" id="765915.A0A1Y2HF88"/>
<dbReference type="AlphaFoldDB" id="A0A1Y2HF88"/>
<gene>
    <name evidence="2" type="ORF">BCR44DRAFT_325044</name>
</gene>
<feature type="compositionally biased region" description="Polar residues" evidence="1">
    <location>
        <begin position="147"/>
        <end position="168"/>
    </location>
</feature>
<feature type="compositionally biased region" description="Basic and acidic residues" evidence="1">
    <location>
        <begin position="98"/>
        <end position="115"/>
    </location>
</feature>